<dbReference type="Proteomes" id="UP000501939">
    <property type="component" value="Chromosome"/>
</dbReference>
<dbReference type="AlphaFoldDB" id="A0A6G8S1L6"/>
<organism evidence="2 3">
    <name type="scientific">Acinetobacter lanii</name>
    <dbReference type="NCBI Taxonomy" id="2715163"/>
    <lineage>
        <taxon>Bacteria</taxon>
        <taxon>Pseudomonadati</taxon>
        <taxon>Pseudomonadota</taxon>
        <taxon>Gammaproteobacteria</taxon>
        <taxon>Moraxellales</taxon>
        <taxon>Moraxellaceae</taxon>
        <taxon>Acinetobacter</taxon>
    </lineage>
</organism>
<accession>A0A6G8S1L6</accession>
<gene>
    <name evidence="2" type="ORF">G8D99_02385</name>
</gene>
<keyword evidence="1" id="KW-0472">Membrane</keyword>
<evidence type="ECO:0000313" key="2">
    <source>
        <dbReference type="EMBL" id="QIO07980.1"/>
    </source>
</evidence>
<sequence>MLTILVEIIMGVFIANYRASEHPIITLLIRGLLVAIAIFIYGIYLSYDENEKFDLVFVTMVSLGIGLLVTLALFIIEYFFKWLETNKS</sequence>
<feature type="transmembrane region" description="Helical" evidence="1">
    <location>
        <begin position="56"/>
        <end position="80"/>
    </location>
</feature>
<dbReference type="KEGG" id="alj:G8D99_02385"/>
<feature type="transmembrane region" description="Helical" evidence="1">
    <location>
        <begin position="24"/>
        <end position="44"/>
    </location>
</feature>
<keyword evidence="1" id="KW-1133">Transmembrane helix</keyword>
<keyword evidence="1" id="KW-0812">Transmembrane</keyword>
<name>A0A6G8S1L6_9GAMM</name>
<protein>
    <submittedName>
        <fullName evidence="2">Uncharacterized protein</fullName>
    </submittedName>
</protein>
<proteinExistence type="predicted"/>
<dbReference type="EMBL" id="CP049916">
    <property type="protein sequence ID" value="QIO07980.1"/>
    <property type="molecule type" value="Genomic_DNA"/>
</dbReference>
<evidence type="ECO:0000256" key="1">
    <source>
        <dbReference type="SAM" id="Phobius"/>
    </source>
</evidence>
<dbReference type="RefSeq" id="WP_166322246.1">
    <property type="nucleotide sequence ID" value="NZ_CP049916.1"/>
</dbReference>
<reference evidence="2 3" key="1">
    <citation type="submission" date="2020-03" db="EMBL/GenBank/DDBJ databases">
        <authorList>
            <person name="Zhu W."/>
        </authorList>
    </citation>
    <scope>NUCLEOTIDE SEQUENCE [LARGE SCALE GENOMIC DNA]</scope>
    <source>
        <strain evidence="2 3">185</strain>
    </source>
</reference>
<evidence type="ECO:0000313" key="3">
    <source>
        <dbReference type="Proteomes" id="UP000501939"/>
    </source>
</evidence>
<keyword evidence="3" id="KW-1185">Reference proteome</keyword>